<gene>
    <name evidence="1" type="ORF">HPLM_LOCUS19337</name>
</gene>
<dbReference type="EMBL" id="UZAF01021227">
    <property type="protein sequence ID" value="VDO76579.1"/>
    <property type="molecule type" value="Genomic_DNA"/>
</dbReference>
<evidence type="ECO:0000313" key="1">
    <source>
        <dbReference type="EMBL" id="VDO76579.1"/>
    </source>
</evidence>
<evidence type="ECO:0000313" key="2">
    <source>
        <dbReference type="Proteomes" id="UP000268014"/>
    </source>
</evidence>
<organism evidence="1 2">
    <name type="scientific">Haemonchus placei</name>
    <name type="common">Barber's pole worm</name>
    <dbReference type="NCBI Taxonomy" id="6290"/>
    <lineage>
        <taxon>Eukaryota</taxon>
        <taxon>Metazoa</taxon>
        <taxon>Ecdysozoa</taxon>
        <taxon>Nematoda</taxon>
        <taxon>Chromadorea</taxon>
        <taxon>Rhabditida</taxon>
        <taxon>Rhabditina</taxon>
        <taxon>Rhabditomorpha</taxon>
        <taxon>Strongyloidea</taxon>
        <taxon>Trichostrongylidae</taxon>
        <taxon>Haemonchus</taxon>
    </lineage>
</organism>
<accession>A0A3P7YHY3</accession>
<sequence>MWGFLVFVTALFSYSITNTDILILTLTFSGELLGRIQPVMISSLGTLHYYDSATPDKNHNSYEFTPLHPRDNSGLKLIHKRTFGLIGFRWSWVFREDCRCAVIQLFDFASLVPRLSILDLTITVSSLKLGASSVSLTSGSNPSPFFIFCSTSLSL</sequence>
<dbReference type="Proteomes" id="UP000268014">
    <property type="component" value="Unassembled WGS sequence"/>
</dbReference>
<proteinExistence type="predicted"/>
<reference evidence="1 2" key="1">
    <citation type="submission" date="2018-11" db="EMBL/GenBank/DDBJ databases">
        <authorList>
            <consortium name="Pathogen Informatics"/>
        </authorList>
    </citation>
    <scope>NUCLEOTIDE SEQUENCE [LARGE SCALE GENOMIC DNA]</scope>
    <source>
        <strain evidence="1 2">MHpl1</strain>
    </source>
</reference>
<protein>
    <submittedName>
        <fullName evidence="1">Uncharacterized protein</fullName>
    </submittedName>
</protein>
<dbReference type="AlphaFoldDB" id="A0A3P7YHY3"/>
<keyword evidence="2" id="KW-1185">Reference proteome</keyword>
<name>A0A3P7YHY3_HAEPC</name>